<name>A0A9D1X780_9BACT</name>
<evidence type="ECO:0000313" key="2">
    <source>
        <dbReference type="EMBL" id="HIX73875.1"/>
    </source>
</evidence>
<comment type="caution">
    <text evidence="2">The sequence shown here is derived from an EMBL/GenBank/DDBJ whole genome shotgun (WGS) entry which is preliminary data.</text>
</comment>
<protein>
    <submittedName>
        <fullName evidence="2">Uncharacterized protein</fullName>
    </submittedName>
</protein>
<dbReference type="Proteomes" id="UP000886740">
    <property type="component" value="Unassembled WGS sequence"/>
</dbReference>
<evidence type="ECO:0000256" key="1">
    <source>
        <dbReference type="SAM" id="SignalP"/>
    </source>
</evidence>
<dbReference type="EMBL" id="DXEL01000021">
    <property type="protein sequence ID" value="HIX73875.1"/>
    <property type="molecule type" value="Genomic_DNA"/>
</dbReference>
<feature type="chain" id="PRO_5039466999" evidence="1">
    <location>
        <begin position="23"/>
        <end position="960"/>
    </location>
</feature>
<organism evidence="2 3">
    <name type="scientific">Candidatus Parabacteroides intestinipullorum</name>
    <dbReference type="NCBI Taxonomy" id="2838723"/>
    <lineage>
        <taxon>Bacteria</taxon>
        <taxon>Pseudomonadati</taxon>
        <taxon>Bacteroidota</taxon>
        <taxon>Bacteroidia</taxon>
        <taxon>Bacteroidales</taxon>
        <taxon>Tannerellaceae</taxon>
        <taxon>Parabacteroides</taxon>
    </lineage>
</organism>
<feature type="non-terminal residue" evidence="2">
    <location>
        <position position="960"/>
    </location>
</feature>
<dbReference type="AlphaFoldDB" id="A0A9D1X780"/>
<gene>
    <name evidence="2" type="ORF">H9977_02345</name>
</gene>
<reference evidence="2" key="1">
    <citation type="journal article" date="2021" name="PeerJ">
        <title>Extensive microbial diversity within the chicken gut microbiome revealed by metagenomics and culture.</title>
        <authorList>
            <person name="Gilroy R."/>
            <person name="Ravi A."/>
            <person name="Getino M."/>
            <person name="Pursley I."/>
            <person name="Horton D.L."/>
            <person name="Alikhan N.F."/>
            <person name="Baker D."/>
            <person name="Gharbi K."/>
            <person name="Hall N."/>
            <person name="Watson M."/>
            <person name="Adriaenssens E.M."/>
            <person name="Foster-Nyarko E."/>
            <person name="Jarju S."/>
            <person name="Secka A."/>
            <person name="Antonio M."/>
            <person name="Oren A."/>
            <person name="Chaudhuri R.R."/>
            <person name="La Ragione R."/>
            <person name="Hildebrand F."/>
            <person name="Pallen M.J."/>
        </authorList>
    </citation>
    <scope>NUCLEOTIDE SEQUENCE</scope>
    <source>
        <strain evidence="2">ChiGjej6B6-14162</strain>
    </source>
</reference>
<feature type="signal peptide" evidence="1">
    <location>
        <begin position="1"/>
        <end position="22"/>
    </location>
</feature>
<sequence length="960" mass="107402">MNKKFSTLMAGLMLASAFSVNAADEVASLKYENGKYYLLGNGTNYISVNSEAGEDFGKLTWEKMPADQLLETREALWKVTVTPGNVGDAPKFVFQNVATGLYLNIAGKSDEPVIAGSYQEWYNGVSTTFTEGYDGAALMSYINANKVVYLALDDDTEPTLIAKEGTPSDGQEQGVKIQPYYANIVKNLTADELNKELLAKATVDVFNLTFNKDVTEGAENLFSKTALVATQMYTDNNGVTDATETTGDSKKYVRLHVKDTKNYIVVDTTLHTGSEAERQLPKFAYDDPNKASVDYNNVNRLQESFNFAFSYLPFEDRILIQSEGYYTRAYNKKTGAWAVGTVDGTDSGDGNTAYTGWNTSAKFPSNIEDDIVSSEKIEDAYVRLVELSSVRELTVASENEEDVVNPNDASGNKYNEWEGYDDLSIGMNTTVTLGQGLLTYQPTTIEEGLYMIKFASNARRSNATEGDYFISNLGGYYGFSEQAKNQNYDHMPAAHWYVKQNGNTNTAPISITNREFNDGDTWNEDGTAKNYFGLNNYFQAFKTDDNKVFFVSGVFTETGARDTLEFIPVSDASKADKYLGYKHVDEAQASVEIYNFNYLHGLSLDNGLNTPLTDSLVRVDETGEKAAFRLIPVVESDSYGIQLDEKKTGIANLVRNVYYVQAYDNSKFEGTRYLNYDEASKKYVMSTTKQPFFLKENNDVDGTHYYALVEANLFVPYAYKVGRTDWESNLESILSTYTTPIFPADLAGVEVKNLSGDVNNYSYNYRYQSLKNNTQAGAYDCIAVPFYDEVGQPIVTDNSTVALYAYQIEDGKIVLKRFGQKKQGETATRYAYMNMTVDKGWDFTNGYRQYSNGTFISKLMSGNYASARISVDDNTLDLTQAGIEDKWMEEIRVSAFDAKVIDSPLYRRFNGAAPETYGDAANAPLNLKFFRYNNPAEYLFENYSSENKYRDGINDKSISF</sequence>
<accession>A0A9D1X780</accession>
<evidence type="ECO:0000313" key="3">
    <source>
        <dbReference type="Proteomes" id="UP000886740"/>
    </source>
</evidence>
<proteinExistence type="predicted"/>
<keyword evidence="1" id="KW-0732">Signal</keyword>
<reference evidence="2" key="2">
    <citation type="submission" date="2021-04" db="EMBL/GenBank/DDBJ databases">
        <authorList>
            <person name="Gilroy R."/>
        </authorList>
    </citation>
    <scope>NUCLEOTIDE SEQUENCE</scope>
    <source>
        <strain evidence="2">ChiGjej6B6-14162</strain>
    </source>
</reference>